<dbReference type="PANTHER" id="PTHR43833">
    <property type="entry name" value="POTASSIUM CHANNEL PROTEIN 2-RELATED-RELATED"/>
    <property type="match status" value="1"/>
</dbReference>
<dbReference type="EMBL" id="WSZK01000017">
    <property type="protein sequence ID" value="MWG35163.1"/>
    <property type="molecule type" value="Genomic_DNA"/>
</dbReference>
<dbReference type="InterPro" id="IPR003148">
    <property type="entry name" value="RCK_N"/>
</dbReference>
<accession>A0A6B0GR64</accession>
<feature type="transmembrane region" description="Helical" evidence="1">
    <location>
        <begin position="97"/>
        <end position="119"/>
    </location>
</feature>
<evidence type="ECO:0000259" key="2">
    <source>
        <dbReference type="PROSITE" id="PS51201"/>
    </source>
</evidence>
<dbReference type="InterPro" id="IPR050721">
    <property type="entry name" value="Trk_Ktr_HKT_K-transport"/>
</dbReference>
<comment type="caution">
    <text evidence="4">The sequence shown here is derived from an EMBL/GenBank/DDBJ whole genome shotgun (WGS) entry which is preliminary data.</text>
</comment>
<evidence type="ECO:0000313" key="5">
    <source>
        <dbReference type="Proteomes" id="UP000451471"/>
    </source>
</evidence>
<organism evidence="4 5">
    <name type="scientific">Halomarina oriensis</name>
    <dbReference type="NCBI Taxonomy" id="671145"/>
    <lineage>
        <taxon>Archaea</taxon>
        <taxon>Methanobacteriati</taxon>
        <taxon>Methanobacteriota</taxon>
        <taxon>Stenosarchaea group</taxon>
        <taxon>Halobacteria</taxon>
        <taxon>Halobacteriales</taxon>
        <taxon>Natronomonadaceae</taxon>
        <taxon>Halomarina</taxon>
    </lineage>
</organism>
<dbReference type="InterPro" id="IPR036721">
    <property type="entry name" value="RCK_C_sf"/>
</dbReference>
<feature type="domain" description="RCK N-terminal" evidence="2">
    <location>
        <begin position="134"/>
        <end position="248"/>
    </location>
</feature>
<dbReference type="AlphaFoldDB" id="A0A6B0GR64"/>
<keyword evidence="1" id="KW-0812">Transmembrane</keyword>
<protein>
    <submittedName>
        <fullName evidence="4">TrkA family potassium uptake protein</fullName>
    </submittedName>
</protein>
<dbReference type="Proteomes" id="UP000451471">
    <property type="component" value="Unassembled WGS sequence"/>
</dbReference>
<dbReference type="InterPro" id="IPR006037">
    <property type="entry name" value="RCK_C"/>
</dbReference>
<dbReference type="SUPFAM" id="SSF81324">
    <property type="entry name" value="Voltage-gated potassium channels"/>
    <property type="match status" value="1"/>
</dbReference>
<dbReference type="SUPFAM" id="SSF116726">
    <property type="entry name" value="TrkA C-terminal domain-like"/>
    <property type="match status" value="2"/>
</dbReference>
<proteinExistence type="predicted"/>
<keyword evidence="1" id="KW-0472">Membrane</keyword>
<dbReference type="Pfam" id="PF02080">
    <property type="entry name" value="TrkA_C"/>
    <property type="match status" value="1"/>
</dbReference>
<dbReference type="GO" id="GO:0008324">
    <property type="term" value="F:monoatomic cation transmembrane transporter activity"/>
    <property type="evidence" value="ECO:0007669"/>
    <property type="project" value="InterPro"/>
</dbReference>
<dbReference type="InterPro" id="IPR036291">
    <property type="entry name" value="NAD(P)-bd_dom_sf"/>
</dbReference>
<keyword evidence="5" id="KW-1185">Reference proteome</keyword>
<dbReference type="GO" id="GO:0006813">
    <property type="term" value="P:potassium ion transport"/>
    <property type="evidence" value="ECO:0007669"/>
    <property type="project" value="InterPro"/>
</dbReference>
<dbReference type="Gene3D" id="3.40.50.720">
    <property type="entry name" value="NAD(P)-binding Rossmann-like Domain"/>
    <property type="match status" value="2"/>
</dbReference>
<dbReference type="PROSITE" id="PS51201">
    <property type="entry name" value="RCK_N"/>
    <property type="match status" value="1"/>
</dbReference>
<keyword evidence="1" id="KW-1133">Transmembrane helix</keyword>
<feature type="transmembrane region" description="Helical" evidence="1">
    <location>
        <begin position="36"/>
        <end position="54"/>
    </location>
</feature>
<dbReference type="RefSeq" id="WP_158204846.1">
    <property type="nucleotide sequence ID" value="NZ_WSZK01000017.1"/>
</dbReference>
<feature type="domain" description="RCK C-terminal" evidence="3">
    <location>
        <begin position="266"/>
        <end position="351"/>
    </location>
</feature>
<reference evidence="4 5" key="1">
    <citation type="submission" date="2019-12" db="EMBL/GenBank/DDBJ databases">
        <title>Halocatena pleomorpha gen. nov. sp. nov., an extremely halophilic archaeon of family Halobacteriaceae isolated from saltpan soil.</title>
        <authorList>
            <person name="Pal Y."/>
            <person name="Verma A."/>
            <person name="Krishnamurthi S."/>
            <person name="Kumar P."/>
        </authorList>
    </citation>
    <scope>NUCLEOTIDE SEQUENCE [LARGE SCALE GENOMIC DNA]</scope>
    <source>
        <strain evidence="4 5">JCM 16495</strain>
    </source>
</reference>
<dbReference type="Gene3D" id="3.30.70.1450">
    <property type="entry name" value="Regulator of K+ conductance, C-terminal domain"/>
    <property type="match status" value="2"/>
</dbReference>
<evidence type="ECO:0000256" key="1">
    <source>
        <dbReference type="SAM" id="Phobius"/>
    </source>
</evidence>
<feature type="domain" description="RCK C-terminal" evidence="3">
    <location>
        <begin position="477"/>
        <end position="555"/>
    </location>
</feature>
<dbReference type="Pfam" id="PF02254">
    <property type="entry name" value="TrkA_N"/>
    <property type="match status" value="2"/>
</dbReference>
<sequence>MSSGRPKGPLEQQLRQLRSIESLADLTGRQRKVVKFGLGLVAVLLLYAAVYNVGMRTLEGDDHSFFRSLQTVVETMTTTGFGADAPWSTPWMNLLVIWFQISGVVIGLITLRILIIPLFERAPVVLDERLTSKDDHVVVCEYGRGKDVLLDELEATEIPYVLVDSDKEEAVALSNRDYQVIDGDPTDTETLERASVADAALVVTDARDRNASVALTVRQRNEDVPLLCLTETPDRGDALERLGVDRVVCPSALIGRRLAEKATAVDPGAGDALGEEAVVRELVVRRGRSLDGATVGETVAAAAERLTVVAAWVDGELRLPPAPDTRLTPDTVLVVVGPRDGFDGMPATVSGVRSPRRHTDVVVAGLGEAGRTALDSIPDDVSRTTVDVDDGTDPDVTGDVADRETLAEAGIEDASTLLVAVDDDDTALLATALARSMTEELELLVRVTDAESVPKAFDAGADYALSEQRTTARALATAVHDDAVLHPVGQVRFLRVDGERFDGRTLGEAGERSEPGSVLVGVQRDGRLHTDPGTHISPGDAVVVAGVDEELRAYE</sequence>
<gene>
    <name evidence="4" type="ORF">GQS65_11805</name>
</gene>
<dbReference type="SUPFAM" id="SSF51735">
    <property type="entry name" value="NAD(P)-binding Rossmann-fold domains"/>
    <property type="match status" value="2"/>
</dbReference>
<evidence type="ECO:0000313" key="4">
    <source>
        <dbReference type="EMBL" id="MWG35163.1"/>
    </source>
</evidence>
<name>A0A6B0GR64_9EURY</name>
<dbReference type="PROSITE" id="PS51202">
    <property type="entry name" value="RCK_C"/>
    <property type="match status" value="2"/>
</dbReference>
<dbReference type="Gene3D" id="1.10.287.70">
    <property type="match status" value="1"/>
</dbReference>
<dbReference type="OrthoDB" id="43518at2157"/>
<evidence type="ECO:0000259" key="3">
    <source>
        <dbReference type="PROSITE" id="PS51202"/>
    </source>
</evidence>
<dbReference type="PANTHER" id="PTHR43833:SF9">
    <property type="entry name" value="POTASSIUM CHANNEL PROTEIN YUGO-RELATED"/>
    <property type="match status" value="1"/>
</dbReference>